<accession>A0A7C9KNL9</accession>
<evidence type="ECO:0000313" key="3">
    <source>
        <dbReference type="Proteomes" id="UP000481327"/>
    </source>
</evidence>
<reference evidence="2 3" key="1">
    <citation type="submission" date="2019-09" db="EMBL/GenBank/DDBJ databases">
        <title>Polymorphobacter sp. isolated from a lake in China.</title>
        <authorList>
            <person name="Liu Z."/>
        </authorList>
    </citation>
    <scope>NUCLEOTIDE SEQUENCE [LARGE SCALE GENOMIC DNA]</scope>
    <source>
        <strain evidence="2 3">D40P</strain>
    </source>
</reference>
<dbReference type="EMBL" id="WIOL01000008">
    <property type="protein sequence ID" value="MQT18623.1"/>
    <property type="molecule type" value="Genomic_DNA"/>
</dbReference>
<sequence length="389" mass="40428">MTKEEAVQAALDSLDQAMLSLTTLSAVGEITSAQRDAAEEELQDQIDTLLSRLKTLRATGSGVTPLPDTKKVEKLQRAVAALGGFTAAAATWDSVIQTVVTTASALANAASTSTAATPDGSVALAALVPDFAKMSLAIAGGTLAESLLIADTVSTALPARQSRLFVTARSGLRVRSGPGTNFDVRPPDLSYGTAVRPIRVQDGWTLIDIQGDGKADGYVSSGFLADQLLVAVRSGGLGLAETASQTPDAAKISELVGQGSGAAGLKQARKTASRALSGYPTNGCAAHLSALLQQASINVDMTFGAGKLAHILTERNWRRVPCGQQAPGDVGVCFDNDPTPVGADHVYLVIETLGPDRMMIADNQNPKDAPHERFTSGRGKTPTEYFLRA</sequence>
<organism evidence="2 3">
    <name type="scientific">Sandarakinorhabdus fusca</name>
    <dbReference type="NCBI Taxonomy" id="1439888"/>
    <lineage>
        <taxon>Bacteria</taxon>
        <taxon>Pseudomonadati</taxon>
        <taxon>Pseudomonadota</taxon>
        <taxon>Alphaproteobacteria</taxon>
        <taxon>Sphingomonadales</taxon>
        <taxon>Sphingosinicellaceae</taxon>
        <taxon>Sandarakinorhabdus</taxon>
    </lineage>
</organism>
<protein>
    <recommendedName>
        <fullName evidence="4">SH3 domain-containing protein</fullName>
    </recommendedName>
</protein>
<evidence type="ECO:0008006" key="4">
    <source>
        <dbReference type="Google" id="ProtNLM"/>
    </source>
</evidence>
<feature type="region of interest" description="Disordered" evidence="1">
    <location>
        <begin position="365"/>
        <end position="389"/>
    </location>
</feature>
<name>A0A7C9KNL9_9SPHN</name>
<dbReference type="OrthoDB" id="5395100at2"/>
<gene>
    <name evidence="2" type="ORF">F3168_15325</name>
</gene>
<proteinExistence type="predicted"/>
<dbReference type="AlphaFoldDB" id="A0A7C9KNL9"/>
<dbReference type="Proteomes" id="UP000481327">
    <property type="component" value="Unassembled WGS sequence"/>
</dbReference>
<comment type="caution">
    <text evidence="2">The sequence shown here is derived from an EMBL/GenBank/DDBJ whole genome shotgun (WGS) entry which is preliminary data.</text>
</comment>
<dbReference type="RefSeq" id="WP_152579094.1">
    <property type="nucleotide sequence ID" value="NZ_JAATJI010000001.1"/>
</dbReference>
<evidence type="ECO:0000256" key="1">
    <source>
        <dbReference type="SAM" id="MobiDB-lite"/>
    </source>
</evidence>
<evidence type="ECO:0000313" key="2">
    <source>
        <dbReference type="EMBL" id="MQT18623.1"/>
    </source>
</evidence>
<dbReference type="Gene3D" id="2.30.30.40">
    <property type="entry name" value="SH3 Domains"/>
    <property type="match status" value="1"/>
</dbReference>
<keyword evidence="3" id="KW-1185">Reference proteome</keyword>